<dbReference type="PANTHER" id="PTHR12697:SF5">
    <property type="entry name" value="DEOXYHYPUSINE HYDROXYLASE"/>
    <property type="match status" value="1"/>
</dbReference>
<organism evidence="4 5">
    <name type="scientific">Phormidesmis priestleyi ULC007</name>
    <dbReference type="NCBI Taxonomy" id="1920490"/>
    <lineage>
        <taxon>Bacteria</taxon>
        <taxon>Bacillati</taxon>
        <taxon>Cyanobacteriota</taxon>
        <taxon>Cyanophyceae</taxon>
        <taxon>Leptolyngbyales</taxon>
        <taxon>Leptolyngbyaceae</taxon>
        <taxon>Phormidesmis</taxon>
    </lineage>
</organism>
<keyword evidence="2" id="KW-0605">Phycobilisome</keyword>
<dbReference type="SUPFAM" id="SSF48371">
    <property type="entry name" value="ARM repeat"/>
    <property type="match status" value="1"/>
</dbReference>
<keyword evidence="1" id="KW-0042">Antenna complex</keyword>
<accession>A0A2T1D876</accession>
<reference evidence="4 5" key="1">
    <citation type="submission" date="2018-02" db="EMBL/GenBank/DDBJ databases">
        <authorList>
            <person name="Cohen D.B."/>
            <person name="Kent A.D."/>
        </authorList>
    </citation>
    <scope>NUCLEOTIDE SEQUENCE [LARGE SCALE GENOMIC DNA]</scope>
    <source>
        <strain evidence="4 5">ULC007</strain>
    </source>
</reference>
<evidence type="ECO:0000313" key="5">
    <source>
        <dbReference type="Proteomes" id="UP000238634"/>
    </source>
</evidence>
<dbReference type="Pfam" id="PF13646">
    <property type="entry name" value="HEAT_2"/>
    <property type="match status" value="2"/>
</dbReference>
<dbReference type="AlphaFoldDB" id="A0A2T1D876"/>
<evidence type="ECO:0000256" key="1">
    <source>
        <dbReference type="ARBA" id="ARBA00022549"/>
    </source>
</evidence>
<keyword evidence="5" id="KW-1185">Reference proteome</keyword>
<reference evidence="4 5" key="2">
    <citation type="submission" date="2018-03" db="EMBL/GenBank/DDBJ databases">
        <title>The ancient ancestry and fast evolution of plastids.</title>
        <authorList>
            <person name="Moore K.R."/>
            <person name="Magnabosco C."/>
            <person name="Momper L."/>
            <person name="Gold D.A."/>
            <person name="Bosak T."/>
            <person name="Fournier G.P."/>
        </authorList>
    </citation>
    <scope>NUCLEOTIDE SEQUENCE [LARGE SCALE GENOMIC DNA]</scope>
    <source>
        <strain evidence="4 5">ULC007</strain>
    </source>
</reference>
<dbReference type="STRING" id="1920490.GCA_001895925_00061"/>
<gene>
    <name evidence="4" type="ORF">C7B65_20985</name>
</gene>
<feature type="region of interest" description="Disordered" evidence="3">
    <location>
        <begin position="299"/>
        <end position="320"/>
    </location>
</feature>
<comment type="caution">
    <text evidence="4">The sequence shown here is derived from an EMBL/GenBank/DDBJ whole genome shotgun (WGS) entry which is preliminary data.</text>
</comment>
<dbReference type="PANTHER" id="PTHR12697">
    <property type="entry name" value="PBS LYASE HEAT-LIKE PROTEIN"/>
    <property type="match status" value="1"/>
</dbReference>
<evidence type="ECO:0000256" key="2">
    <source>
        <dbReference type="ARBA" id="ARBA00022738"/>
    </source>
</evidence>
<dbReference type="Proteomes" id="UP000238634">
    <property type="component" value="Unassembled WGS sequence"/>
</dbReference>
<evidence type="ECO:0000313" key="4">
    <source>
        <dbReference type="EMBL" id="PSB16719.1"/>
    </source>
</evidence>
<protein>
    <submittedName>
        <fullName evidence="4">PBS lyase</fullName>
    </submittedName>
</protein>
<evidence type="ECO:0000256" key="3">
    <source>
        <dbReference type="SAM" id="MobiDB-lite"/>
    </source>
</evidence>
<feature type="compositionally biased region" description="Polar residues" evidence="3">
    <location>
        <begin position="311"/>
        <end position="320"/>
    </location>
</feature>
<dbReference type="PROSITE" id="PS51257">
    <property type="entry name" value="PROKAR_LIPOPROTEIN"/>
    <property type="match status" value="1"/>
</dbReference>
<dbReference type="InterPro" id="IPR016024">
    <property type="entry name" value="ARM-type_fold"/>
</dbReference>
<dbReference type="GO" id="GO:0016491">
    <property type="term" value="F:oxidoreductase activity"/>
    <property type="evidence" value="ECO:0007669"/>
    <property type="project" value="TreeGrafter"/>
</dbReference>
<name>A0A2T1D876_9CYAN</name>
<proteinExistence type="predicted"/>
<dbReference type="GO" id="GO:0030089">
    <property type="term" value="C:phycobilisome"/>
    <property type="evidence" value="ECO:0007669"/>
    <property type="project" value="UniProtKB-KW"/>
</dbReference>
<dbReference type="EMBL" id="PVWG01000038">
    <property type="protein sequence ID" value="PSB16719.1"/>
    <property type="molecule type" value="Genomic_DNA"/>
</dbReference>
<dbReference type="InterPro" id="IPR011989">
    <property type="entry name" value="ARM-like"/>
</dbReference>
<dbReference type="Gene3D" id="1.25.10.10">
    <property type="entry name" value="Leucine-rich Repeat Variant"/>
    <property type="match status" value="1"/>
</dbReference>
<feature type="region of interest" description="Disordered" evidence="3">
    <location>
        <begin position="117"/>
        <end position="160"/>
    </location>
</feature>
<dbReference type="RefSeq" id="WP_073074471.1">
    <property type="nucleotide sequence ID" value="NZ_MPPI01000037.1"/>
</dbReference>
<sequence length="320" mass="35138">MIFRHSGWLLITSLACLGAFPQSVKSLVSQPTSQFITTNVSASSQVAQAQISDGAPKVDQSSKKWWLLGIVTVSAVGGGLTFFALRRQSPSSESSPLLEPSTFSSKLILEDAIEPPEARDLNDEPPSTNGHHPQPIPVSETFKRKELPEVSPTEDPQVSETTRLAKISIVDELLRELRTPDPAKRQKIIWELGQRGDTRAVQPMVDLMIDSDSKQRSLILSALSEIGTRTLKPLSRALAISLQDESADVRKNAIRDLTRVYDLVSQISHLLHQASDDPDRDVQETAVWALGQLNRMRSAPTSAENLPAFKQSVSPPENLP</sequence>
<keyword evidence="4" id="KW-0456">Lyase</keyword>
<dbReference type="OrthoDB" id="581048at2"/>
<dbReference type="GO" id="GO:0016829">
    <property type="term" value="F:lyase activity"/>
    <property type="evidence" value="ECO:0007669"/>
    <property type="project" value="UniProtKB-KW"/>
</dbReference>